<gene>
    <name evidence="3" type="ORF">J2W25_002047</name>
</gene>
<sequence length="77" mass="8313">MNRISARRQARNDDRENSNLFVYGAVVALLVFIGALLYFYAVDRRGEGPAREGTPPAVQQPAPAQSAPPVTSDAPSK</sequence>
<feature type="transmembrane region" description="Helical" evidence="2">
    <location>
        <begin position="20"/>
        <end position="41"/>
    </location>
</feature>
<evidence type="ECO:0000256" key="1">
    <source>
        <dbReference type="SAM" id="MobiDB-lite"/>
    </source>
</evidence>
<keyword evidence="2" id="KW-1133">Transmembrane helix</keyword>
<evidence type="ECO:0000256" key="2">
    <source>
        <dbReference type="SAM" id="Phobius"/>
    </source>
</evidence>
<dbReference type="EMBL" id="JAUSRR010000003">
    <property type="protein sequence ID" value="MDP9923026.1"/>
    <property type="molecule type" value="Genomic_DNA"/>
</dbReference>
<dbReference type="RefSeq" id="WP_307636570.1">
    <property type="nucleotide sequence ID" value="NZ_JAUSRR010000003.1"/>
</dbReference>
<keyword evidence="2" id="KW-0812">Transmembrane</keyword>
<dbReference type="Proteomes" id="UP001244295">
    <property type="component" value="Unassembled WGS sequence"/>
</dbReference>
<protein>
    <submittedName>
        <fullName evidence="3">Uncharacterized protein</fullName>
    </submittedName>
</protein>
<feature type="compositionally biased region" description="Low complexity" evidence="1">
    <location>
        <begin position="54"/>
        <end position="77"/>
    </location>
</feature>
<comment type="caution">
    <text evidence="3">The sequence shown here is derived from an EMBL/GenBank/DDBJ whole genome shotgun (WGS) entry which is preliminary data.</text>
</comment>
<proteinExistence type="predicted"/>
<feature type="region of interest" description="Disordered" evidence="1">
    <location>
        <begin position="47"/>
        <end position="77"/>
    </location>
</feature>
<reference evidence="3" key="1">
    <citation type="submission" date="2023-07" db="EMBL/GenBank/DDBJ databases">
        <title>Sorghum-associated microbial communities from plants grown in Nebraska, USA.</title>
        <authorList>
            <person name="Schachtman D."/>
        </authorList>
    </citation>
    <scope>NUCLEOTIDE SEQUENCE</scope>
    <source>
        <strain evidence="3">DS2795</strain>
    </source>
</reference>
<name>A0AAW8DUV6_9BURK</name>
<organism evidence="3 4">
    <name type="scientific">Variovorax boronicumulans</name>
    <dbReference type="NCBI Taxonomy" id="436515"/>
    <lineage>
        <taxon>Bacteria</taxon>
        <taxon>Pseudomonadati</taxon>
        <taxon>Pseudomonadota</taxon>
        <taxon>Betaproteobacteria</taxon>
        <taxon>Burkholderiales</taxon>
        <taxon>Comamonadaceae</taxon>
        <taxon>Variovorax</taxon>
    </lineage>
</organism>
<accession>A0AAW8DUV6</accession>
<dbReference type="AlphaFoldDB" id="A0AAW8DUV6"/>
<keyword evidence="2" id="KW-0472">Membrane</keyword>
<evidence type="ECO:0000313" key="3">
    <source>
        <dbReference type="EMBL" id="MDP9923026.1"/>
    </source>
</evidence>
<evidence type="ECO:0000313" key="4">
    <source>
        <dbReference type="Proteomes" id="UP001244295"/>
    </source>
</evidence>